<accession>A0AAQ3LEY2</accession>
<dbReference type="PANTHER" id="PTHR43736">
    <property type="entry name" value="ADP-RIBOSE PYROPHOSPHATASE"/>
    <property type="match status" value="1"/>
</dbReference>
<gene>
    <name evidence="2" type="ORF">RZN69_04900</name>
</gene>
<evidence type="ECO:0000313" key="3">
    <source>
        <dbReference type="Proteomes" id="UP001304300"/>
    </source>
</evidence>
<keyword evidence="3" id="KW-1185">Reference proteome</keyword>
<reference evidence="2 3" key="1">
    <citation type="submission" date="2023-10" db="EMBL/GenBank/DDBJ databases">
        <title>Rubellicoccus peritrichatus gen. nov., sp. nov., isolated from an algae of coral reef tank.</title>
        <authorList>
            <person name="Luo J."/>
        </authorList>
    </citation>
    <scope>NUCLEOTIDE SEQUENCE [LARGE SCALE GENOMIC DNA]</scope>
    <source>
        <strain evidence="2 3">CR14</strain>
    </source>
</reference>
<dbReference type="PANTHER" id="PTHR43736:SF1">
    <property type="entry name" value="DIHYDRONEOPTERIN TRIPHOSPHATE DIPHOSPHATASE"/>
    <property type="match status" value="1"/>
</dbReference>
<evidence type="ECO:0000259" key="1">
    <source>
        <dbReference type="PROSITE" id="PS51462"/>
    </source>
</evidence>
<dbReference type="InterPro" id="IPR000086">
    <property type="entry name" value="NUDIX_hydrolase_dom"/>
</dbReference>
<dbReference type="EMBL" id="CP136920">
    <property type="protein sequence ID" value="WOO42418.1"/>
    <property type="molecule type" value="Genomic_DNA"/>
</dbReference>
<proteinExistence type="predicted"/>
<dbReference type="PROSITE" id="PS51462">
    <property type="entry name" value="NUDIX"/>
    <property type="match status" value="1"/>
</dbReference>
<dbReference type="KEGG" id="puo:RZN69_04900"/>
<sequence length="165" mass="19230">MNLPFKISVLVFLHSEDGKLLMIERRKAPNMGCWSPIGGKLEMDRGESPFECAIREVGEEAELSITKEDLHLWGYVSEKHFEGEKHWLMFMFDCKKPLKELPKTIDEGNFAFYTREEIDEIKVPPTDRDLIWPYYDSHRDGFIALRADCHPEKDLKIVVEESIGI</sequence>
<dbReference type="RefSeq" id="WP_317834937.1">
    <property type="nucleotide sequence ID" value="NZ_CP136920.1"/>
</dbReference>
<name>A0AAQ3LEY2_9BACT</name>
<feature type="domain" description="Nudix hydrolase" evidence="1">
    <location>
        <begin position="4"/>
        <end position="135"/>
    </location>
</feature>
<dbReference type="Proteomes" id="UP001304300">
    <property type="component" value="Chromosome"/>
</dbReference>
<dbReference type="AlphaFoldDB" id="A0AAQ3LEY2"/>
<dbReference type="InterPro" id="IPR015797">
    <property type="entry name" value="NUDIX_hydrolase-like_dom_sf"/>
</dbReference>
<dbReference type="CDD" id="cd18886">
    <property type="entry name" value="NUDIX_MutT_Nudt1"/>
    <property type="match status" value="1"/>
</dbReference>
<dbReference type="Gene3D" id="3.90.79.10">
    <property type="entry name" value="Nucleoside Triphosphate Pyrophosphohydrolase"/>
    <property type="match status" value="1"/>
</dbReference>
<dbReference type="SUPFAM" id="SSF55811">
    <property type="entry name" value="Nudix"/>
    <property type="match status" value="1"/>
</dbReference>
<dbReference type="Pfam" id="PF00293">
    <property type="entry name" value="NUDIX"/>
    <property type="match status" value="1"/>
</dbReference>
<evidence type="ECO:0000313" key="2">
    <source>
        <dbReference type="EMBL" id="WOO42418.1"/>
    </source>
</evidence>
<organism evidence="2 3">
    <name type="scientific">Rubellicoccus peritrichatus</name>
    <dbReference type="NCBI Taxonomy" id="3080537"/>
    <lineage>
        <taxon>Bacteria</taxon>
        <taxon>Pseudomonadati</taxon>
        <taxon>Verrucomicrobiota</taxon>
        <taxon>Opitutia</taxon>
        <taxon>Puniceicoccales</taxon>
        <taxon>Cerasicoccaceae</taxon>
        <taxon>Rubellicoccus</taxon>
    </lineage>
</organism>
<protein>
    <submittedName>
        <fullName evidence="2">NUDIX domain-containing protein</fullName>
    </submittedName>
</protein>